<evidence type="ECO:0000313" key="2">
    <source>
        <dbReference type="EMBL" id="KAJ7975395.1"/>
    </source>
</evidence>
<dbReference type="KEGG" id="qsa:O6P43_005323"/>
<proteinExistence type="predicted"/>
<feature type="compositionally biased region" description="Pro residues" evidence="1">
    <location>
        <begin position="148"/>
        <end position="157"/>
    </location>
</feature>
<dbReference type="Proteomes" id="UP001163823">
    <property type="component" value="Chromosome 3"/>
</dbReference>
<feature type="region of interest" description="Disordered" evidence="1">
    <location>
        <begin position="93"/>
        <end position="210"/>
    </location>
</feature>
<reference evidence="2" key="1">
    <citation type="journal article" date="2023" name="Science">
        <title>Elucidation of the pathway for biosynthesis of saponin adjuvants from the soapbark tree.</title>
        <authorList>
            <person name="Reed J."/>
            <person name="Orme A."/>
            <person name="El-Demerdash A."/>
            <person name="Owen C."/>
            <person name="Martin L.B.B."/>
            <person name="Misra R.C."/>
            <person name="Kikuchi S."/>
            <person name="Rejzek M."/>
            <person name="Martin A.C."/>
            <person name="Harkess A."/>
            <person name="Leebens-Mack J."/>
            <person name="Louveau T."/>
            <person name="Stephenson M.J."/>
            <person name="Osbourn A."/>
        </authorList>
    </citation>
    <scope>NUCLEOTIDE SEQUENCE</scope>
    <source>
        <strain evidence="2">S10</strain>
    </source>
</reference>
<accession>A0AAD7Q5R9</accession>
<sequence>MHQFGYQQPIPENPTDIEADQTLHKFDLRGRGVTDYRWLHANHIAIWGMRYNLVQIGDVLGVAYGHAAHTTEYNEWYRRISRRYLTRVGLIHADPAPSHSTHSTSSSSLSSQRRRSSRTDVPGPSVSYGRVDADVQPSDVYIPSPAHMSPPPPPPYMPSMGSGVQAEEGFSGADDIPPSDDLGDRADVPARRNPARRRRPRPCGTGGHFL</sequence>
<evidence type="ECO:0000313" key="3">
    <source>
        <dbReference type="Proteomes" id="UP001163823"/>
    </source>
</evidence>
<organism evidence="2 3">
    <name type="scientific">Quillaja saponaria</name>
    <name type="common">Soap bark tree</name>
    <dbReference type="NCBI Taxonomy" id="32244"/>
    <lineage>
        <taxon>Eukaryota</taxon>
        <taxon>Viridiplantae</taxon>
        <taxon>Streptophyta</taxon>
        <taxon>Embryophyta</taxon>
        <taxon>Tracheophyta</taxon>
        <taxon>Spermatophyta</taxon>
        <taxon>Magnoliopsida</taxon>
        <taxon>eudicotyledons</taxon>
        <taxon>Gunneridae</taxon>
        <taxon>Pentapetalae</taxon>
        <taxon>rosids</taxon>
        <taxon>fabids</taxon>
        <taxon>Fabales</taxon>
        <taxon>Quillajaceae</taxon>
        <taxon>Quillaja</taxon>
    </lineage>
</organism>
<gene>
    <name evidence="2" type="ORF">O6P43_005323</name>
</gene>
<name>A0AAD7Q5R9_QUISA</name>
<feature type="compositionally biased region" description="Low complexity" evidence="1">
    <location>
        <begin position="98"/>
        <end position="111"/>
    </location>
</feature>
<keyword evidence="3" id="KW-1185">Reference proteome</keyword>
<comment type="caution">
    <text evidence="2">The sequence shown here is derived from an EMBL/GenBank/DDBJ whole genome shotgun (WGS) entry which is preliminary data.</text>
</comment>
<dbReference type="AlphaFoldDB" id="A0AAD7Q5R9"/>
<dbReference type="EMBL" id="JARAOO010000003">
    <property type="protein sequence ID" value="KAJ7975395.1"/>
    <property type="molecule type" value="Genomic_DNA"/>
</dbReference>
<evidence type="ECO:0000256" key="1">
    <source>
        <dbReference type="SAM" id="MobiDB-lite"/>
    </source>
</evidence>
<protein>
    <submittedName>
        <fullName evidence="2">Serine/threonine-protein phosphatase 7 long form-like protein</fullName>
    </submittedName>
</protein>